<dbReference type="InterPro" id="IPR036259">
    <property type="entry name" value="MFS_trans_sf"/>
</dbReference>
<dbReference type="SUPFAM" id="SSF103473">
    <property type="entry name" value="MFS general substrate transporter"/>
    <property type="match status" value="1"/>
</dbReference>
<dbReference type="RefSeq" id="WP_153028010.1">
    <property type="nucleotide sequence ID" value="NZ_WIAO01000070.1"/>
</dbReference>
<feature type="transmembrane region" description="Helical" evidence="1">
    <location>
        <begin position="57"/>
        <end position="75"/>
    </location>
</feature>
<evidence type="ECO:0000256" key="1">
    <source>
        <dbReference type="SAM" id="Phobius"/>
    </source>
</evidence>
<name>A0A6L5GGT8_9ACTN</name>
<keyword evidence="3" id="KW-1185">Reference proteome</keyword>
<dbReference type="AlphaFoldDB" id="A0A6L5GGT8"/>
<dbReference type="Proteomes" id="UP000477750">
    <property type="component" value="Unassembled WGS sequence"/>
</dbReference>
<comment type="caution">
    <text evidence="2">The sequence shown here is derived from an EMBL/GenBank/DDBJ whole genome shotgun (WGS) entry which is preliminary data.</text>
</comment>
<feature type="transmembrane region" description="Helical" evidence="1">
    <location>
        <begin position="28"/>
        <end position="45"/>
    </location>
</feature>
<dbReference type="EMBL" id="WIAO01000070">
    <property type="protein sequence ID" value="MQM28938.1"/>
    <property type="molecule type" value="Genomic_DNA"/>
</dbReference>
<evidence type="ECO:0000313" key="2">
    <source>
        <dbReference type="EMBL" id="MQM28938.1"/>
    </source>
</evidence>
<sequence length="167" mass="16220">MAFAAASVTAFLSTDVAAAFEAGAGMRLWPLGAFAIGLVAAVSAVPRTGPLGRAREVGGIGAGAVALLALAVALAPGFVFAVAAAGLFGAASGVVIAVSGRVLADVEVGDGSASVVLSATSLLVGITAGVLALFALPLYGWRGVFGLLVVAAVLAAWKFTEHVPSDT</sequence>
<keyword evidence="1" id="KW-0472">Membrane</keyword>
<feature type="transmembrane region" description="Helical" evidence="1">
    <location>
        <begin position="81"/>
        <end position="103"/>
    </location>
</feature>
<reference evidence="2 3" key="1">
    <citation type="submission" date="2019-10" db="EMBL/GenBank/DDBJ databases">
        <title>Glycomyces albidus sp. nov., a novel actinomycete isolated from rhizosphere soil of wheat (Triticum aestivum L.).</title>
        <authorList>
            <person name="Qian L."/>
        </authorList>
    </citation>
    <scope>NUCLEOTIDE SEQUENCE [LARGE SCALE GENOMIC DNA]</scope>
    <source>
        <strain evidence="2 3">NEAU-7082</strain>
    </source>
</reference>
<evidence type="ECO:0008006" key="4">
    <source>
        <dbReference type="Google" id="ProtNLM"/>
    </source>
</evidence>
<keyword evidence="1" id="KW-1133">Transmembrane helix</keyword>
<feature type="transmembrane region" description="Helical" evidence="1">
    <location>
        <begin position="115"/>
        <end position="135"/>
    </location>
</feature>
<feature type="transmembrane region" description="Helical" evidence="1">
    <location>
        <begin position="141"/>
        <end position="160"/>
    </location>
</feature>
<proteinExistence type="predicted"/>
<accession>A0A6L5GGT8</accession>
<protein>
    <recommendedName>
        <fullName evidence="4">MFS transporter</fullName>
    </recommendedName>
</protein>
<keyword evidence="1" id="KW-0812">Transmembrane</keyword>
<gene>
    <name evidence="2" type="ORF">GFD30_25735</name>
</gene>
<organism evidence="2 3">
    <name type="scientific">Glycomyces albidus</name>
    <dbReference type="NCBI Taxonomy" id="2656774"/>
    <lineage>
        <taxon>Bacteria</taxon>
        <taxon>Bacillati</taxon>
        <taxon>Actinomycetota</taxon>
        <taxon>Actinomycetes</taxon>
        <taxon>Glycomycetales</taxon>
        <taxon>Glycomycetaceae</taxon>
        <taxon>Glycomyces</taxon>
    </lineage>
</organism>
<evidence type="ECO:0000313" key="3">
    <source>
        <dbReference type="Proteomes" id="UP000477750"/>
    </source>
</evidence>